<dbReference type="Gene3D" id="3.40.395.10">
    <property type="entry name" value="Adenoviral Proteinase, Chain A"/>
    <property type="match status" value="1"/>
</dbReference>
<feature type="compositionally biased region" description="Basic residues" evidence="1">
    <location>
        <begin position="57"/>
        <end position="67"/>
    </location>
</feature>
<evidence type="ECO:0000313" key="3">
    <source>
        <dbReference type="Proteomes" id="UP000440732"/>
    </source>
</evidence>
<name>A0A6A3TLC3_9STRA</name>
<gene>
    <name evidence="2" type="ORF">PF006_g14059</name>
</gene>
<dbReference type="Proteomes" id="UP000440732">
    <property type="component" value="Unassembled WGS sequence"/>
</dbReference>
<evidence type="ECO:0000313" key="2">
    <source>
        <dbReference type="EMBL" id="KAE9137933.1"/>
    </source>
</evidence>
<reference evidence="2 3" key="1">
    <citation type="submission" date="2018-08" db="EMBL/GenBank/DDBJ databases">
        <title>Genomic investigation of the strawberry pathogen Phytophthora fragariae indicates pathogenicity is determined by transcriptional variation in three key races.</title>
        <authorList>
            <person name="Adams T.M."/>
            <person name="Armitage A.D."/>
            <person name="Sobczyk M.K."/>
            <person name="Bates H.J."/>
            <person name="Dunwell J.M."/>
            <person name="Nellist C.F."/>
            <person name="Harrison R.J."/>
        </authorList>
    </citation>
    <scope>NUCLEOTIDE SEQUENCE [LARGE SCALE GENOMIC DNA]</scope>
    <source>
        <strain evidence="2 3">NOV-5</strain>
    </source>
</reference>
<dbReference type="AlphaFoldDB" id="A0A6A3TLC3"/>
<dbReference type="EMBL" id="QXGA01000865">
    <property type="protein sequence ID" value="KAE9137933.1"/>
    <property type="molecule type" value="Genomic_DNA"/>
</dbReference>
<protein>
    <submittedName>
        <fullName evidence="2">Uncharacterized protein</fullName>
    </submittedName>
</protein>
<dbReference type="InterPro" id="IPR038765">
    <property type="entry name" value="Papain-like_cys_pep_sf"/>
</dbReference>
<dbReference type="SUPFAM" id="SSF54001">
    <property type="entry name" value="Cysteine proteinases"/>
    <property type="match status" value="1"/>
</dbReference>
<evidence type="ECO:0000256" key="1">
    <source>
        <dbReference type="SAM" id="MobiDB-lite"/>
    </source>
</evidence>
<comment type="caution">
    <text evidence="2">The sequence shown here is derived from an EMBL/GenBank/DDBJ whole genome shotgun (WGS) entry which is preliminary data.</text>
</comment>
<accession>A0A6A3TLC3</accession>
<organism evidence="2 3">
    <name type="scientific">Phytophthora fragariae</name>
    <dbReference type="NCBI Taxonomy" id="53985"/>
    <lineage>
        <taxon>Eukaryota</taxon>
        <taxon>Sar</taxon>
        <taxon>Stramenopiles</taxon>
        <taxon>Oomycota</taxon>
        <taxon>Peronosporomycetes</taxon>
        <taxon>Peronosporales</taxon>
        <taxon>Peronosporaceae</taxon>
        <taxon>Phytophthora</taxon>
    </lineage>
</organism>
<feature type="region of interest" description="Disordered" evidence="1">
    <location>
        <begin position="1"/>
        <end position="76"/>
    </location>
</feature>
<sequence length="448" mass="50413">MDKSDSQEKAAGPAPATSTITSPIVATEGAAAESKATDATDSAPGSASAPVVFASPPRRRGLSRHAAKKEESRQEMKAAKRIIASIREGRKTRSIKLSHMEILNGPYSRRTTMPLVERLGLPPFEITGVLAVVKYSVGQAVPVIKVIPQAERLRHAIQAIDETNNHALLARWDDYGYATYDQLKLMEKVVVAKNNFALVQATVDWIETVEFQVEDIVEPFKDTLDITKVDYKAAVEVLNLGEWFFGRHPLHGCEFLDFRENLWLHSGSIIGALFVLRETYEDVRIINPRFLDFDTMEQRSRIARSYGAADPGVKRVISVVNLQHHWGVFFVDQRRKRCYLFDPMQLKSNISTLKDAVRSIVEPMLDMTDQLQIETINGCEQKDSTSCGLWCLVVMELLLFGATPEHWSSYWDDSLYNAVGYLRMRYMFKILKLHNYVGVAEAAGGEDK</sequence>
<proteinExistence type="predicted"/>